<keyword evidence="2" id="KW-0067">ATP-binding</keyword>
<keyword evidence="1" id="KW-0227">DNA damage</keyword>
<keyword evidence="2" id="KW-0378">Hydrolase</keyword>
<name>A0A7C4KZE8_9CHLR</name>
<evidence type="ECO:0000256" key="3">
    <source>
        <dbReference type="ARBA" id="ARBA00023204"/>
    </source>
</evidence>
<dbReference type="InterPro" id="IPR011604">
    <property type="entry name" value="PDDEXK-like_dom_sf"/>
</dbReference>
<dbReference type="InterPro" id="IPR038726">
    <property type="entry name" value="PDDEXK_AddAB-type"/>
</dbReference>
<keyword evidence="2" id="KW-0547">Nucleotide-binding</keyword>
<reference evidence="5" key="1">
    <citation type="journal article" date="2020" name="mSystems">
        <title>Genome- and Community-Level Interaction Insights into Carbon Utilization and Element Cycling Functions of Hydrothermarchaeota in Hydrothermal Sediment.</title>
        <authorList>
            <person name="Zhou Z."/>
            <person name="Liu Y."/>
            <person name="Xu W."/>
            <person name="Pan J."/>
            <person name="Luo Z.H."/>
            <person name="Li M."/>
        </authorList>
    </citation>
    <scope>NUCLEOTIDE SEQUENCE [LARGE SCALE GENOMIC DNA]</scope>
    <source>
        <strain evidence="5">SpSt-556</strain>
    </source>
</reference>
<evidence type="ECO:0000256" key="1">
    <source>
        <dbReference type="ARBA" id="ARBA00022763"/>
    </source>
</evidence>
<evidence type="ECO:0000313" key="5">
    <source>
        <dbReference type="EMBL" id="HGS87020.1"/>
    </source>
</evidence>
<evidence type="ECO:0000259" key="4">
    <source>
        <dbReference type="Pfam" id="PF12705"/>
    </source>
</evidence>
<organism evidence="5">
    <name type="scientific">Bellilinea caldifistulae</name>
    <dbReference type="NCBI Taxonomy" id="360411"/>
    <lineage>
        <taxon>Bacteria</taxon>
        <taxon>Bacillati</taxon>
        <taxon>Chloroflexota</taxon>
        <taxon>Anaerolineae</taxon>
        <taxon>Anaerolineales</taxon>
        <taxon>Anaerolineaceae</taxon>
        <taxon>Bellilinea</taxon>
    </lineage>
</organism>
<dbReference type="Gene3D" id="3.90.320.10">
    <property type="match status" value="1"/>
</dbReference>
<dbReference type="Pfam" id="PF12705">
    <property type="entry name" value="PDDEXK_1"/>
    <property type="match status" value="1"/>
</dbReference>
<comment type="caution">
    <text evidence="5">The sequence shown here is derived from an EMBL/GenBank/DDBJ whole genome shotgun (WGS) entry which is preliminary data.</text>
</comment>
<dbReference type="EMBL" id="DSXR01000052">
    <property type="protein sequence ID" value="HGS87020.1"/>
    <property type="molecule type" value="Genomic_DNA"/>
</dbReference>
<feature type="domain" description="PD-(D/E)XK endonuclease-like" evidence="4">
    <location>
        <begin position="21"/>
        <end position="253"/>
    </location>
</feature>
<dbReference type="GO" id="GO:0006281">
    <property type="term" value="P:DNA repair"/>
    <property type="evidence" value="ECO:0007669"/>
    <property type="project" value="UniProtKB-KW"/>
</dbReference>
<protein>
    <submittedName>
        <fullName evidence="5">PD-(D/E)XK nuclease family protein</fullName>
    </submittedName>
</protein>
<gene>
    <name evidence="5" type="ORF">ENT17_05310</name>
</gene>
<accession>A0A7C4KZE8</accession>
<dbReference type="AlphaFoldDB" id="A0A7C4KZE8"/>
<sequence>MSISKSSGRNTVVKFPSDFAFSQNNLQDFVECPRRFELRYLLRQPWPAIQSQPVLEHEQHLRRGEIFHQMVQQHQIGLPVPQISTQAYDQTLLGWWEDYLGSQPQPLPEHRFIEHMLQITHGGYRFIAKYDLIAIQPGEKIIIVDWKTGRRKPPRRVLSRRIQTRLYPFLLWKCSSAFDKTISYSPEQIEMIYWFTADPLSPEHFQYSQKQADLDGEYLLELTRQVEHCAQTVFPLTSQEQQCSLCVYRSLCNRGVAAGSMDDEMDNEVDEDNLDIAFDQIGEIEF</sequence>
<evidence type="ECO:0000256" key="2">
    <source>
        <dbReference type="ARBA" id="ARBA00022806"/>
    </source>
</evidence>
<dbReference type="GO" id="GO:0004386">
    <property type="term" value="F:helicase activity"/>
    <property type="evidence" value="ECO:0007669"/>
    <property type="project" value="UniProtKB-KW"/>
</dbReference>
<keyword evidence="2" id="KW-0347">Helicase</keyword>
<keyword evidence="3" id="KW-0234">DNA repair</keyword>
<proteinExistence type="predicted"/>